<gene>
    <name evidence="2" type="ORF">ECRASSUSDP1_LOCUS18761</name>
    <name evidence="3" type="ORF">ECRASSUSDP1_LOCUS18885</name>
</gene>
<evidence type="ECO:0000313" key="2">
    <source>
        <dbReference type="EMBL" id="CAI2377377.1"/>
    </source>
</evidence>
<sequence length="51" mass="5854">MVKDINTHSPVIMFCGIDFLVTTLWRILCLVMCQCMLGLLTGLPLRFINIR</sequence>
<reference evidence="3" key="1">
    <citation type="submission" date="2023-07" db="EMBL/GenBank/DDBJ databases">
        <authorList>
            <consortium name="AG Swart"/>
            <person name="Singh M."/>
            <person name="Singh A."/>
            <person name="Seah K."/>
            <person name="Emmerich C."/>
        </authorList>
    </citation>
    <scope>NUCLEOTIDE SEQUENCE</scope>
    <source>
        <strain evidence="3">DP1</strain>
    </source>
</reference>
<dbReference type="AlphaFoldDB" id="A0AAD1XRK4"/>
<accession>A0AAD1XRK4</accession>
<protein>
    <submittedName>
        <fullName evidence="3">Uncharacterized protein</fullName>
    </submittedName>
</protein>
<comment type="caution">
    <text evidence="3">The sequence shown here is derived from an EMBL/GenBank/DDBJ whole genome shotgun (WGS) entry which is preliminary data.</text>
</comment>
<dbReference type="EMBL" id="CAMPGE010019144">
    <property type="protein sequence ID" value="CAI2377499.1"/>
    <property type="molecule type" value="Genomic_DNA"/>
</dbReference>
<keyword evidence="1" id="KW-0472">Membrane</keyword>
<feature type="transmembrane region" description="Helical" evidence="1">
    <location>
        <begin position="23"/>
        <end position="45"/>
    </location>
</feature>
<dbReference type="Proteomes" id="UP001295684">
    <property type="component" value="Unassembled WGS sequence"/>
</dbReference>
<keyword evidence="4" id="KW-1185">Reference proteome</keyword>
<keyword evidence="1" id="KW-1133">Transmembrane helix</keyword>
<evidence type="ECO:0000313" key="4">
    <source>
        <dbReference type="Proteomes" id="UP001295684"/>
    </source>
</evidence>
<keyword evidence="1" id="KW-0812">Transmembrane</keyword>
<evidence type="ECO:0000313" key="3">
    <source>
        <dbReference type="EMBL" id="CAI2377499.1"/>
    </source>
</evidence>
<dbReference type="EMBL" id="CAMPGE010019015">
    <property type="protein sequence ID" value="CAI2377377.1"/>
    <property type="molecule type" value="Genomic_DNA"/>
</dbReference>
<proteinExistence type="predicted"/>
<evidence type="ECO:0000256" key="1">
    <source>
        <dbReference type="SAM" id="Phobius"/>
    </source>
</evidence>
<organism evidence="3 4">
    <name type="scientific">Euplotes crassus</name>
    <dbReference type="NCBI Taxonomy" id="5936"/>
    <lineage>
        <taxon>Eukaryota</taxon>
        <taxon>Sar</taxon>
        <taxon>Alveolata</taxon>
        <taxon>Ciliophora</taxon>
        <taxon>Intramacronucleata</taxon>
        <taxon>Spirotrichea</taxon>
        <taxon>Hypotrichia</taxon>
        <taxon>Euplotida</taxon>
        <taxon>Euplotidae</taxon>
        <taxon>Moneuplotes</taxon>
    </lineage>
</organism>
<name>A0AAD1XRK4_EUPCR</name>